<feature type="transmembrane region" description="Helical" evidence="1">
    <location>
        <begin position="12"/>
        <end position="36"/>
    </location>
</feature>
<dbReference type="EMBL" id="FOGV01000003">
    <property type="protein sequence ID" value="SER60294.1"/>
    <property type="molecule type" value="Genomic_DNA"/>
</dbReference>
<dbReference type="STRING" id="1464123.SAMN05444126_10328"/>
<keyword evidence="1" id="KW-0472">Membrane</keyword>
<proteinExistence type="predicted"/>
<evidence type="ECO:0000256" key="1">
    <source>
        <dbReference type="SAM" id="Phobius"/>
    </source>
</evidence>
<keyword evidence="1" id="KW-1133">Transmembrane helix</keyword>
<feature type="transmembrane region" description="Helical" evidence="1">
    <location>
        <begin position="101"/>
        <end position="118"/>
    </location>
</feature>
<reference evidence="3" key="1">
    <citation type="submission" date="2016-10" db="EMBL/GenBank/DDBJ databases">
        <authorList>
            <person name="de Groot N.N."/>
        </authorList>
    </citation>
    <scope>NUCLEOTIDE SEQUENCE [LARGE SCALE GENOMIC DNA]</scope>
    <source>
        <strain evidence="3">10nlg</strain>
    </source>
</reference>
<name>A0A1H9QIL8_9BACI</name>
<dbReference type="RefSeq" id="WP_093071902.1">
    <property type="nucleotide sequence ID" value="NZ_FOGV01000003.1"/>
</dbReference>
<keyword evidence="1" id="KW-0812">Transmembrane</keyword>
<evidence type="ECO:0000313" key="3">
    <source>
        <dbReference type="Proteomes" id="UP000199318"/>
    </source>
</evidence>
<feature type="transmembrane region" description="Helical" evidence="1">
    <location>
        <begin position="260"/>
        <end position="279"/>
    </location>
</feature>
<organism evidence="2 3">
    <name type="scientific">Salisediminibacterium halotolerans</name>
    <dbReference type="NCBI Taxonomy" id="517425"/>
    <lineage>
        <taxon>Bacteria</taxon>
        <taxon>Bacillati</taxon>
        <taxon>Bacillota</taxon>
        <taxon>Bacilli</taxon>
        <taxon>Bacillales</taxon>
        <taxon>Bacillaceae</taxon>
        <taxon>Salisediminibacterium</taxon>
    </lineage>
</organism>
<protein>
    <submittedName>
        <fullName evidence="2">Uncharacterized protein</fullName>
    </submittedName>
</protein>
<keyword evidence="3" id="KW-1185">Reference proteome</keyword>
<sequence length="281" mass="30900">MKLSSRNLDTVIVLTAALFLIASLLFFVAVDIFNVFGVSERLLAMQDGETAYVWYHWYEFPVEVLQWPTLAAAMLIFAIVYGKASERPETADLSPLGSAPIVRRFSLLIAAGLLLMLLEDAGDVRHIITDLMNMLTGGAGGGSRYGYAATLFELGYFAALAAVMLFAIVRYRHAFIRDQRTVYWLAGGIVFYAVAVASSWAGSAFGAVLDISQLYTAVGNRAVELLFVNGAHSEALYEHARETVGNVGFMFMDRVYEETLELMGAAFLLAAAVRVYNLMRQ</sequence>
<feature type="transmembrane region" description="Helical" evidence="1">
    <location>
        <begin position="64"/>
        <end position="81"/>
    </location>
</feature>
<dbReference type="AlphaFoldDB" id="A0A1H9QIL8"/>
<comment type="caution">
    <text evidence="2">The sequence shown here is derived from an EMBL/GenBank/DDBJ whole genome shotgun (WGS) entry which is preliminary data.</text>
</comment>
<dbReference type="Proteomes" id="UP000199318">
    <property type="component" value="Unassembled WGS sequence"/>
</dbReference>
<accession>A0A1H9QIL8</accession>
<gene>
    <name evidence="2" type="ORF">SAMN05444126_10328</name>
</gene>
<feature type="transmembrane region" description="Helical" evidence="1">
    <location>
        <begin position="145"/>
        <end position="169"/>
    </location>
</feature>
<evidence type="ECO:0000313" key="2">
    <source>
        <dbReference type="EMBL" id="SER60294.1"/>
    </source>
</evidence>
<feature type="transmembrane region" description="Helical" evidence="1">
    <location>
        <begin position="181"/>
        <end position="201"/>
    </location>
</feature>